<evidence type="ECO:0000313" key="1">
    <source>
        <dbReference type="EMBL" id="KYO47254.1"/>
    </source>
</evidence>
<keyword evidence="2" id="KW-1185">Reference proteome</keyword>
<accession>A0A151PE83</accession>
<comment type="caution">
    <text evidence="1">The sequence shown here is derived from an EMBL/GenBank/DDBJ whole genome shotgun (WGS) entry which is preliminary data.</text>
</comment>
<reference evidence="1 2" key="1">
    <citation type="journal article" date="2012" name="Genome Biol.">
        <title>Sequencing three crocodilian genomes to illuminate the evolution of archosaurs and amniotes.</title>
        <authorList>
            <person name="St John J.A."/>
            <person name="Braun E.L."/>
            <person name="Isberg S.R."/>
            <person name="Miles L.G."/>
            <person name="Chong A.Y."/>
            <person name="Gongora J."/>
            <person name="Dalzell P."/>
            <person name="Moran C."/>
            <person name="Bed'hom B."/>
            <person name="Abzhanov A."/>
            <person name="Burgess S.C."/>
            <person name="Cooksey A.M."/>
            <person name="Castoe T.A."/>
            <person name="Crawford N.G."/>
            <person name="Densmore L.D."/>
            <person name="Drew J.C."/>
            <person name="Edwards S.V."/>
            <person name="Faircloth B.C."/>
            <person name="Fujita M.K."/>
            <person name="Greenwold M.J."/>
            <person name="Hoffmann F.G."/>
            <person name="Howard J.M."/>
            <person name="Iguchi T."/>
            <person name="Janes D.E."/>
            <person name="Khan S.Y."/>
            <person name="Kohno S."/>
            <person name="de Koning A.J."/>
            <person name="Lance S.L."/>
            <person name="McCarthy F.M."/>
            <person name="McCormack J.E."/>
            <person name="Merchant M.E."/>
            <person name="Peterson D.G."/>
            <person name="Pollock D.D."/>
            <person name="Pourmand N."/>
            <person name="Raney B.J."/>
            <person name="Roessler K.A."/>
            <person name="Sanford J.R."/>
            <person name="Sawyer R.H."/>
            <person name="Schmidt C.J."/>
            <person name="Triplett E.W."/>
            <person name="Tuberville T.D."/>
            <person name="Venegas-Anaya M."/>
            <person name="Howard J.T."/>
            <person name="Jarvis E.D."/>
            <person name="Guillette L.J.Jr."/>
            <person name="Glenn T.C."/>
            <person name="Green R.E."/>
            <person name="Ray D.A."/>
        </authorList>
    </citation>
    <scope>NUCLEOTIDE SEQUENCE [LARGE SCALE GENOMIC DNA]</scope>
    <source>
        <strain evidence="1">KSC_2009_1</strain>
    </source>
</reference>
<evidence type="ECO:0000313" key="2">
    <source>
        <dbReference type="Proteomes" id="UP000050525"/>
    </source>
</evidence>
<dbReference type="Proteomes" id="UP000050525">
    <property type="component" value="Unassembled WGS sequence"/>
</dbReference>
<gene>
    <name evidence="1" type="ORF">Y1Q_0019964</name>
</gene>
<sequence length="120" mass="14292">MKFNKNISFLAKNLHFTPPGCGENTEQKQLLRKKYLNSQRDTRGRYLTEEESLWSLPEALSDPEKHPEFGEQQCLEAFSEILDQLYKTPLRYGHSRQLLVQAEVFQHPRIQWFLSTYQQF</sequence>
<name>A0A151PE83_ALLMI</name>
<proteinExistence type="predicted"/>
<dbReference type="AlphaFoldDB" id="A0A151PE83"/>
<protein>
    <submittedName>
        <fullName evidence="1">Uncharacterized protein</fullName>
    </submittedName>
</protein>
<organism evidence="1 2">
    <name type="scientific">Alligator mississippiensis</name>
    <name type="common">American alligator</name>
    <dbReference type="NCBI Taxonomy" id="8496"/>
    <lineage>
        <taxon>Eukaryota</taxon>
        <taxon>Metazoa</taxon>
        <taxon>Chordata</taxon>
        <taxon>Craniata</taxon>
        <taxon>Vertebrata</taxon>
        <taxon>Euteleostomi</taxon>
        <taxon>Archelosauria</taxon>
        <taxon>Archosauria</taxon>
        <taxon>Crocodylia</taxon>
        <taxon>Alligatoridae</taxon>
        <taxon>Alligatorinae</taxon>
        <taxon>Alligator</taxon>
    </lineage>
</organism>
<dbReference type="EMBL" id="AKHW03000474">
    <property type="protein sequence ID" value="KYO47254.1"/>
    <property type="molecule type" value="Genomic_DNA"/>
</dbReference>